<organism evidence="7 8">
    <name type="scientific">Photobacterium alginatilyticum</name>
    <dbReference type="NCBI Taxonomy" id="1775171"/>
    <lineage>
        <taxon>Bacteria</taxon>
        <taxon>Pseudomonadati</taxon>
        <taxon>Pseudomonadota</taxon>
        <taxon>Gammaproteobacteria</taxon>
        <taxon>Vibrionales</taxon>
        <taxon>Vibrionaceae</taxon>
        <taxon>Photobacterium</taxon>
    </lineage>
</organism>
<accession>A0ABW9YG51</accession>
<comment type="caution">
    <text evidence="7">The sequence shown here is derived from an EMBL/GenBank/DDBJ whole genome shotgun (WGS) entry which is preliminary data.</text>
</comment>
<keyword evidence="2" id="KW-0472">Membrane</keyword>
<evidence type="ECO:0000256" key="1">
    <source>
        <dbReference type="ARBA" id="ARBA00022729"/>
    </source>
</evidence>
<keyword evidence="4" id="KW-0449">Lipoprotein</keyword>
<keyword evidence="3" id="KW-0564">Palmitate</keyword>
<gene>
    <name evidence="7" type="ORF">EIZ48_06570</name>
</gene>
<evidence type="ECO:0000256" key="2">
    <source>
        <dbReference type="ARBA" id="ARBA00023136"/>
    </source>
</evidence>
<feature type="domain" description="C-type lysozyme inhibitor" evidence="6">
    <location>
        <begin position="29"/>
        <end position="90"/>
    </location>
</feature>
<dbReference type="Proteomes" id="UP000738517">
    <property type="component" value="Unassembled WGS sequence"/>
</dbReference>
<evidence type="ECO:0000313" key="8">
    <source>
        <dbReference type="Proteomes" id="UP000738517"/>
    </source>
</evidence>
<dbReference type="Pfam" id="PF09864">
    <property type="entry name" value="MliC"/>
    <property type="match status" value="1"/>
</dbReference>
<dbReference type="PROSITE" id="PS51257">
    <property type="entry name" value="PROKAR_LIPOPROTEIN"/>
    <property type="match status" value="1"/>
</dbReference>
<feature type="chain" id="PRO_5047071705" description="C-type lysozyme inhibitor domain-containing protein" evidence="5">
    <location>
        <begin position="18"/>
        <end position="101"/>
    </location>
</feature>
<reference evidence="7 8" key="1">
    <citation type="journal article" date="2017" name="Int. J. Syst. Evol. Microbiol.">
        <title>Photobacterium alginatilyticum sp. nov., a marine bacterium isolated from bottom seawater.</title>
        <authorList>
            <person name="Wang X."/>
            <person name="Wang Y."/>
            <person name="Yang X."/>
            <person name="Sun H."/>
            <person name="Li B."/>
            <person name="Zhang X.H."/>
        </authorList>
    </citation>
    <scope>NUCLEOTIDE SEQUENCE [LARGE SCALE GENOMIC DNA]</scope>
    <source>
        <strain evidence="7 8">P03D4</strain>
    </source>
</reference>
<dbReference type="RefSeq" id="WP_160649495.1">
    <property type="nucleotide sequence ID" value="NZ_RSEJ01000005.1"/>
</dbReference>
<dbReference type="EMBL" id="RSEJ01000005">
    <property type="protein sequence ID" value="NBI52233.1"/>
    <property type="molecule type" value="Genomic_DNA"/>
</dbReference>
<dbReference type="InterPro" id="IPR036328">
    <property type="entry name" value="MliC_sf"/>
</dbReference>
<dbReference type="Gene3D" id="2.40.128.200">
    <property type="match status" value="1"/>
</dbReference>
<evidence type="ECO:0000256" key="5">
    <source>
        <dbReference type="SAM" id="SignalP"/>
    </source>
</evidence>
<evidence type="ECO:0000256" key="4">
    <source>
        <dbReference type="ARBA" id="ARBA00023288"/>
    </source>
</evidence>
<dbReference type="SUPFAM" id="SSF141488">
    <property type="entry name" value="YdhA-like"/>
    <property type="match status" value="1"/>
</dbReference>
<protein>
    <recommendedName>
        <fullName evidence="6">C-type lysozyme inhibitor domain-containing protein</fullName>
    </recommendedName>
</protein>
<keyword evidence="8" id="KW-1185">Reference proteome</keyword>
<evidence type="ECO:0000259" key="6">
    <source>
        <dbReference type="Pfam" id="PF09864"/>
    </source>
</evidence>
<evidence type="ECO:0000256" key="3">
    <source>
        <dbReference type="ARBA" id="ARBA00023139"/>
    </source>
</evidence>
<evidence type="ECO:0000313" key="7">
    <source>
        <dbReference type="EMBL" id="NBI52233.1"/>
    </source>
</evidence>
<sequence length="101" mass="11488">MRKVVLIISLWSLVACTTDQSSFPAEITYDCQAGQYFTLTYPTAESAIVNYLNDTRTLERRRSASGAQYRDLVGSTYLYTKGDEAMLEWDEIRLEGCVARE</sequence>
<name>A0ABW9YG51_9GAMM</name>
<dbReference type="InterPro" id="IPR018660">
    <property type="entry name" value="MliC"/>
</dbReference>
<feature type="signal peptide" evidence="5">
    <location>
        <begin position="1"/>
        <end position="17"/>
    </location>
</feature>
<proteinExistence type="predicted"/>
<keyword evidence="1 5" id="KW-0732">Signal</keyword>